<sequence>MYLPSLNPLFGDGEKGSCHSHFWQAVEYLLAISCFGSQTLGRLDFSGLRELMGRADVAVGPRIGLEKRTRTSISVALNSASISVL</sequence>
<protein>
    <submittedName>
        <fullName evidence="1">Uncharacterized protein</fullName>
    </submittedName>
</protein>
<dbReference type="Proteomes" id="UP001567538">
    <property type="component" value="Unassembled WGS sequence"/>
</dbReference>
<reference evidence="1 2" key="1">
    <citation type="submission" date="2024-06" db="EMBL/GenBank/DDBJ databases">
        <title>A chromosome level genome sequence of Diviner's sage (Salvia divinorum).</title>
        <authorList>
            <person name="Ford S.A."/>
            <person name="Ro D.-K."/>
            <person name="Ness R.W."/>
            <person name="Phillips M.A."/>
        </authorList>
    </citation>
    <scope>NUCLEOTIDE SEQUENCE [LARGE SCALE GENOMIC DNA]</scope>
    <source>
        <strain evidence="1">SAF-2024a</strain>
        <tissue evidence="1">Leaf</tissue>
    </source>
</reference>
<keyword evidence="2" id="KW-1185">Reference proteome</keyword>
<proteinExistence type="predicted"/>
<dbReference type="AlphaFoldDB" id="A0ABD1FWV2"/>
<organism evidence="1 2">
    <name type="scientific">Salvia divinorum</name>
    <name type="common">Maria pastora</name>
    <name type="synonym">Diviner's sage</name>
    <dbReference type="NCBI Taxonomy" id="28513"/>
    <lineage>
        <taxon>Eukaryota</taxon>
        <taxon>Viridiplantae</taxon>
        <taxon>Streptophyta</taxon>
        <taxon>Embryophyta</taxon>
        <taxon>Tracheophyta</taxon>
        <taxon>Spermatophyta</taxon>
        <taxon>Magnoliopsida</taxon>
        <taxon>eudicotyledons</taxon>
        <taxon>Gunneridae</taxon>
        <taxon>Pentapetalae</taxon>
        <taxon>asterids</taxon>
        <taxon>lamiids</taxon>
        <taxon>Lamiales</taxon>
        <taxon>Lamiaceae</taxon>
        <taxon>Nepetoideae</taxon>
        <taxon>Mentheae</taxon>
        <taxon>Salviinae</taxon>
        <taxon>Salvia</taxon>
        <taxon>Salvia subgen. Calosphace</taxon>
    </lineage>
</organism>
<dbReference type="EMBL" id="JBEAFC010000011">
    <property type="protein sequence ID" value="KAL1536147.1"/>
    <property type="molecule type" value="Genomic_DNA"/>
</dbReference>
<evidence type="ECO:0000313" key="1">
    <source>
        <dbReference type="EMBL" id="KAL1536147.1"/>
    </source>
</evidence>
<name>A0ABD1FWV2_SALDI</name>
<comment type="caution">
    <text evidence="1">The sequence shown here is derived from an EMBL/GenBank/DDBJ whole genome shotgun (WGS) entry which is preliminary data.</text>
</comment>
<evidence type="ECO:0000313" key="2">
    <source>
        <dbReference type="Proteomes" id="UP001567538"/>
    </source>
</evidence>
<accession>A0ABD1FWV2</accession>
<gene>
    <name evidence="1" type="ORF">AAHA92_28841</name>
</gene>